<gene>
    <name evidence="2" type="ORF">AWH49_16675</name>
</gene>
<name>A0A177L4V4_9BACI</name>
<dbReference type="GO" id="GO:0043937">
    <property type="term" value="P:regulation of sporulation"/>
    <property type="evidence" value="ECO:0007669"/>
    <property type="project" value="InterPro"/>
</dbReference>
<dbReference type="Proteomes" id="UP000076935">
    <property type="component" value="Unassembled WGS sequence"/>
</dbReference>
<keyword evidence="1" id="KW-0812">Transmembrane</keyword>
<sequence length="93" mass="10721">MPLIDIVAWIISIVLFISFIFSLVALLSKPRLLRETEILSTQLNLEDLSIQINDIRELMIASGLKKGFTDIETLKYSEELDKLILQFQLQSRL</sequence>
<dbReference type="InterPro" id="IPR036638">
    <property type="entry name" value="HLH_DNA-bd_sf"/>
</dbReference>
<protein>
    <recommendedName>
        <fullName evidence="4">Aspartyl-phosphate phosphatase Spo0E family protein</fullName>
    </recommendedName>
</protein>
<dbReference type="GO" id="GO:0046983">
    <property type="term" value="F:protein dimerization activity"/>
    <property type="evidence" value="ECO:0007669"/>
    <property type="project" value="InterPro"/>
</dbReference>
<accession>A0A177L4V4</accession>
<comment type="caution">
    <text evidence="2">The sequence shown here is derived from an EMBL/GenBank/DDBJ whole genome shotgun (WGS) entry which is preliminary data.</text>
</comment>
<dbReference type="AlphaFoldDB" id="A0A177L4V4"/>
<dbReference type="InterPro" id="IPR037208">
    <property type="entry name" value="Spo0E-like_sf"/>
</dbReference>
<keyword evidence="1" id="KW-0472">Membrane</keyword>
<proteinExistence type="predicted"/>
<dbReference type="InterPro" id="IPR018540">
    <property type="entry name" value="Spo0E-like"/>
</dbReference>
<organism evidence="2 3">
    <name type="scientific">Domibacillus aminovorans</name>
    <dbReference type="NCBI Taxonomy" id="29332"/>
    <lineage>
        <taxon>Bacteria</taxon>
        <taxon>Bacillati</taxon>
        <taxon>Bacillota</taxon>
        <taxon>Bacilli</taxon>
        <taxon>Bacillales</taxon>
        <taxon>Bacillaceae</taxon>
        <taxon>Domibacillus</taxon>
    </lineage>
</organism>
<reference evidence="2 3" key="1">
    <citation type="submission" date="2016-01" db="EMBL/GenBank/DDBJ databases">
        <title>Investigation of taxonomic status of Bacillus aminovorans.</title>
        <authorList>
            <person name="Verma A."/>
            <person name="Pal Y."/>
            <person name="Krishnamurthi S."/>
        </authorList>
    </citation>
    <scope>NUCLEOTIDE SEQUENCE [LARGE SCALE GENOMIC DNA]</scope>
    <source>
        <strain evidence="2 3">DSM 1314</strain>
    </source>
</reference>
<evidence type="ECO:0000313" key="3">
    <source>
        <dbReference type="Proteomes" id="UP000076935"/>
    </source>
</evidence>
<dbReference type="Gene3D" id="4.10.280.10">
    <property type="entry name" value="Helix-loop-helix DNA-binding domain"/>
    <property type="match status" value="1"/>
</dbReference>
<evidence type="ECO:0000256" key="1">
    <source>
        <dbReference type="SAM" id="Phobius"/>
    </source>
</evidence>
<dbReference type="SUPFAM" id="SSF140500">
    <property type="entry name" value="BAS1536-like"/>
    <property type="match status" value="1"/>
</dbReference>
<dbReference type="Pfam" id="PF09388">
    <property type="entry name" value="SpoOE-like"/>
    <property type="match status" value="1"/>
</dbReference>
<keyword evidence="1" id="KW-1133">Transmembrane helix</keyword>
<evidence type="ECO:0008006" key="4">
    <source>
        <dbReference type="Google" id="ProtNLM"/>
    </source>
</evidence>
<evidence type="ECO:0000313" key="2">
    <source>
        <dbReference type="EMBL" id="OAH60494.1"/>
    </source>
</evidence>
<feature type="transmembrane region" description="Helical" evidence="1">
    <location>
        <begin position="6"/>
        <end position="27"/>
    </location>
</feature>
<keyword evidence="3" id="KW-1185">Reference proteome</keyword>
<dbReference type="EMBL" id="LQWY01000038">
    <property type="protein sequence ID" value="OAH60494.1"/>
    <property type="molecule type" value="Genomic_DNA"/>
</dbReference>